<dbReference type="InterPro" id="IPR004046">
    <property type="entry name" value="GST_C"/>
</dbReference>
<dbReference type="SFLD" id="SFLDS00019">
    <property type="entry name" value="Glutathione_Transferase_(cytos"/>
    <property type="match status" value="1"/>
</dbReference>
<dbReference type="PROSITE" id="PS50404">
    <property type="entry name" value="GST_NTER"/>
    <property type="match status" value="1"/>
</dbReference>
<reference evidence="8 9" key="2">
    <citation type="submission" date="2018-11" db="EMBL/GenBank/DDBJ databases">
        <authorList>
            <consortium name="Pathogen Informatics"/>
        </authorList>
    </citation>
    <scope>NUCLEOTIDE SEQUENCE [LARGE SCALE GENOMIC DNA]</scope>
</reference>
<dbReference type="CDD" id="cd03039">
    <property type="entry name" value="GST_N_Sigma_like"/>
    <property type="match status" value="1"/>
</dbReference>
<dbReference type="SFLD" id="SFLDG00363">
    <property type="entry name" value="AMPS_(cytGST):_Alpha-__Mu-__Pi"/>
    <property type="match status" value="1"/>
</dbReference>
<dbReference type="InterPro" id="IPR036282">
    <property type="entry name" value="Glutathione-S-Trfase_C_sf"/>
</dbReference>
<dbReference type="InterPro" id="IPR036249">
    <property type="entry name" value="Thioredoxin-like_sf"/>
</dbReference>
<evidence type="ECO:0000313" key="9">
    <source>
        <dbReference type="Proteomes" id="UP000271162"/>
    </source>
</evidence>
<dbReference type="SUPFAM" id="SSF47616">
    <property type="entry name" value="GST C-terminal domain-like"/>
    <property type="match status" value="1"/>
</dbReference>
<feature type="domain" description="GST N-terminal" evidence="6">
    <location>
        <begin position="2"/>
        <end position="79"/>
    </location>
</feature>
<dbReference type="FunFam" id="3.40.30.10:FF:000258">
    <property type="entry name" value="Glutathione S-transferase"/>
    <property type="match status" value="1"/>
</dbReference>
<dbReference type="Gene3D" id="3.40.30.10">
    <property type="entry name" value="Glutaredoxin"/>
    <property type="match status" value="1"/>
</dbReference>
<keyword evidence="9" id="KW-1185">Reference proteome</keyword>
<evidence type="ECO:0000256" key="1">
    <source>
        <dbReference type="ARBA" id="ARBA00012452"/>
    </source>
</evidence>
<dbReference type="EMBL" id="UYSL01021611">
    <property type="protein sequence ID" value="VDL78723.1"/>
    <property type="molecule type" value="Genomic_DNA"/>
</dbReference>
<keyword evidence="2" id="KW-0808">Transferase</keyword>
<dbReference type="AlphaFoldDB" id="A0A0N4YEK0"/>
<gene>
    <name evidence="8" type="ORF">NBR_LOCUS15129</name>
</gene>
<evidence type="ECO:0000313" key="10">
    <source>
        <dbReference type="WBParaSite" id="NBR_0001512801-mRNA-1"/>
    </source>
</evidence>
<evidence type="ECO:0000313" key="8">
    <source>
        <dbReference type="EMBL" id="VDL78723.1"/>
    </source>
</evidence>
<dbReference type="GO" id="GO:0004364">
    <property type="term" value="F:glutathione transferase activity"/>
    <property type="evidence" value="ECO:0007669"/>
    <property type="project" value="UniProtKB-EC"/>
</dbReference>
<dbReference type="Proteomes" id="UP000271162">
    <property type="component" value="Unassembled WGS sequence"/>
</dbReference>
<dbReference type="Pfam" id="PF14497">
    <property type="entry name" value="GST_C_3"/>
    <property type="match status" value="1"/>
</dbReference>
<dbReference type="EC" id="2.5.1.18" evidence="1"/>
<dbReference type="PANTHER" id="PTHR11571:SF224">
    <property type="entry name" value="HEMATOPOIETIC PROSTAGLANDIN D SYNTHASE"/>
    <property type="match status" value="1"/>
</dbReference>
<feature type="domain" description="GST C-terminal" evidence="7">
    <location>
        <begin position="92"/>
        <end position="208"/>
    </location>
</feature>
<evidence type="ECO:0000259" key="7">
    <source>
        <dbReference type="PROSITE" id="PS50405"/>
    </source>
</evidence>
<reference evidence="10" key="1">
    <citation type="submission" date="2017-02" db="UniProtKB">
        <authorList>
            <consortium name="WormBaseParasite"/>
        </authorList>
    </citation>
    <scope>IDENTIFICATION</scope>
</reference>
<evidence type="ECO:0000256" key="5">
    <source>
        <dbReference type="ARBA" id="ARBA00078118"/>
    </source>
</evidence>
<evidence type="ECO:0000259" key="6">
    <source>
        <dbReference type="PROSITE" id="PS50404"/>
    </source>
</evidence>
<dbReference type="InterPro" id="IPR050213">
    <property type="entry name" value="GST_superfamily"/>
</dbReference>
<accession>A0A0N4YEK0</accession>
<dbReference type="Pfam" id="PF02798">
    <property type="entry name" value="GST_N"/>
    <property type="match status" value="1"/>
</dbReference>
<dbReference type="PROSITE" id="PS50405">
    <property type="entry name" value="GST_CTER"/>
    <property type="match status" value="1"/>
</dbReference>
<comment type="catalytic activity">
    <reaction evidence="4">
        <text>RX + glutathione = an S-substituted glutathione + a halide anion + H(+)</text>
        <dbReference type="Rhea" id="RHEA:16437"/>
        <dbReference type="ChEBI" id="CHEBI:15378"/>
        <dbReference type="ChEBI" id="CHEBI:16042"/>
        <dbReference type="ChEBI" id="CHEBI:17792"/>
        <dbReference type="ChEBI" id="CHEBI:57925"/>
        <dbReference type="ChEBI" id="CHEBI:90779"/>
        <dbReference type="EC" id="2.5.1.18"/>
    </reaction>
</comment>
<dbReference type="PANTHER" id="PTHR11571">
    <property type="entry name" value="GLUTATHIONE S-TRANSFERASE"/>
    <property type="match status" value="1"/>
</dbReference>
<dbReference type="GO" id="GO:0005737">
    <property type="term" value="C:cytoplasm"/>
    <property type="evidence" value="ECO:0007669"/>
    <property type="project" value="UniProtKB-ARBA"/>
</dbReference>
<organism evidence="10">
    <name type="scientific">Nippostrongylus brasiliensis</name>
    <name type="common">Rat hookworm</name>
    <dbReference type="NCBI Taxonomy" id="27835"/>
    <lineage>
        <taxon>Eukaryota</taxon>
        <taxon>Metazoa</taxon>
        <taxon>Ecdysozoa</taxon>
        <taxon>Nematoda</taxon>
        <taxon>Chromadorea</taxon>
        <taxon>Rhabditida</taxon>
        <taxon>Rhabditina</taxon>
        <taxon>Rhabditomorpha</taxon>
        <taxon>Strongyloidea</taxon>
        <taxon>Heligmosomidae</taxon>
        <taxon>Nippostrongylus</taxon>
    </lineage>
</organism>
<dbReference type="GO" id="GO:0006749">
    <property type="term" value="P:glutathione metabolic process"/>
    <property type="evidence" value="ECO:0007669"/>
    <property type="project" value="TreeGrafter"/>
</dbReference>
<dbReference type="SFLD" id="SFLDG01205">
    <property type="entry name" value="AMPS.1"/>
    <property type="match status" value="1"/>
</dbReference>
<dbReference type="InterPro" id="IPR004045">
    <property type="entry name" value="Glutathione_S-Trfase_N"/>
</dbReference>
<dbReference type="SUPFAM" id="SSF52833">
    <property type="entry name" value="Thioredoxin-like"/>
    <property type="match status" value="1"/>
</dbReference>
<dbReference type="InterPro" id="IPR010987">
    <property type="entry name" value="Glutathione-S-Trfase_C-like"/>
</dbReference>
<dbReference type="CDD" id="cd03192">
    <property type="entry name" value="GST_C_Sigma_like"/>
    <property type="match status" value="1"/>
</dbReference>
<sequence length="208" mass="23877">MVHYKLIYFSFRGRAEVPRQLFALAGQDYEDVRYTLDEWPKHKDEMPFGQMPVLEVDGKKLCQSRAIARFLAKRFVVADCHKFTGKGYAGKNALDEAVVDSIVDQCEDFFAEIRPYFRAAAGMEQGDVENLEKHLLLPARQKFFTFMTNFLRNNKSGYLVGDSLTWADLCVANFADLFNKVATLYDGFPEELAKIAEHHQQELESDVN</sequence>
<dbReference type="FunFam" id="1.20.1050.10:FF:000031">
    <property type="entry name" value="Glutathione S-Transferase"/>
    <property type="match status" value="1"/>
</dbReference>
<proteinExistence type="inferred from homology"/>
<evidence type="ECO:0000256" key="2">
    <source>
        <dbReference type="ARBA" id="ARBA00022679"/>
    </source>
</evidence>
<dbReference type="STRING" id="27835.A0A0N4YEK0"/>
<dbReference type="InterPro" id="IPR040079">
    <property type="entry name" value="Glutathione_S-Trfase"/>
</dbReference>
<evidence type="ECO:0000256" key="4">
    <source>
        <dbReference type="ARBA" id="ARBA00047960"/>
    </source>
</evidence>
<comment type="similarity">
    <text evidence="3">Belongs to the GST superfamily. Sigma family.</text>
</comment>
<protein>
    <recommendedName>
        <fullName evidence="1">glutathione transferase</fullName>
        <ecNumber evidence="1">2.5.1.18</ecNumber>
    </recommendedName>
    <alternativeName>
        <fullName evidence="5">GST class-sigma</fullName>
    </alternativeName>
</protein>
<evidence type="ECO:0000256" key="3">
    <source>
        <dbReference type="ARBA" id="ARBA00038317"/>
    </source>
</evidence>
<dbReference type="Gene3D" id="1.20.1050.10">
    <property type="match status" value="1"/>
</dbReference>
<name>A0A0N4YEK0_NIPBR</name>
<dbReference type="WBParaSite" id="NBR_0001512801-mRNA-1">
    <property type="protein sequence ID" value="NBR_0001512801-mRNA-1"/>
    <property type="gene ID" value="NBR_0001512801"/>
</dbReference>
<dbReference type="OMA" id="QDFEDEA"/>